<dbReference type="Gene3D" id="3.20.20.70">
    <property type="entry name" value="Aldolase class I"/>
    <property type="match status" value="1"/>
</dbReference>
<keyword evidence="5 7" id="KW-0503">Monooxygenase</keyword>
<dbReference type="CDD" id="cd04730">
    <property type="entry name" value="NPD_like"/>
    <property type="match status" value="1"/>
</dbReference>
<protein>
    <submittedName>
        <fullName evidence="7">Nitronate monooxygenase family protein</fullName>
    </submittedName>
</protein>
<comment type="caution">
    <text evidence="7">The sequence shown here is derived from an EMBL/GenBank/DDBJ whole genome shotgun (WGS) entry which is preliminary data.</text>
</comment>
<dbReference type="Pfam" id="PF03060">
    <property type="entry name" value="NMO"/>
    <property type="match status" value="1"/>
</dbReference>
<dbReference type="PANTHER" id="PTHR42747:SF4">
    <property type="entry name" value="BLR1330 PROTEIN"/>
    <property type="match status" value="1"/>
</dbReference>
<dbReference type="InterPro" id="IPR004136">
    <property type="entry name" value="NMO"/>
</dbReference>
<keyword evidence="4" id="KW-0560">Oxidoreductase</keyword>
<dbReference type="SUPFAM" id="SSF51412">
    <property type="entry name" value="Inosine monophosphate dehydrogenase (IMPDH)"/>
    <property type="match status" value="1"/>
</dbReference>
<evidence type="ECO:0000256" key="3">
    <source>
        <dbReference type="ARBA" id="ARBA00022643"/>
    </source>
</evidence>
<keyword evidence="8" id="KW-1185">Reference proteome</keyword>
<accession>A0ABT5Y941</accession>
<evidence type="ECO:0000313" key="8">
    <source>
        <dbReference type="Proteomes" id="UP001143391"/>
    </source>
</evidence>
<keyword evidence="3" id="KW-0288">FMN</keyword>
<gene>
    <name evidence="7" type="ORF">NLU14_05260</name>
</gene>
<sequence>MGLPDNIKDKLTLPVLCSPMFIISNPKMVIEQCKSGVIGSFPALNARPAEKLDEWLTQIDEELAAYKAANPDAKVAPYAVNQIAHPTNDRLEHDTQVCVKHKVPIIITSLQANPMVIEAVHSYGGLVFHDVTNIRHAKKALSLGVDGLILVTAGAGGHAGTLSPFALLSEIRTFFDGPVILGGAITKGNHVLSAEVMGADMAYMGTRFIATEEANAEPSYKDMILESSASDIVYTNLFTGVHGNYLRGSIKKAGLDPDNLPSSDKSKMSFGSGGGSKSKAWKDIWGAGQGVGGITQLMSVADTVGRLRDEYESAKARVTGEQ</sequence>
<name>A0ABT5Y941_9GAMM</name>
<evidence type="ECO:0000313" key="7">
    <source>
        <dbReference type="EMBL" id="MDF0749635.1"/>
    </source>
</evidence>
<reference evidence="7" key="1">
    <citation type="submission" date="2022-07" db="EMBL/GenBank/DDBJ databases">
        <title>Marinobacter iranensis a new bacterium isolate from a hipersaline lake in Iran.</title>
        <authorList>
            <person name="Mohammad A.M.A."/>
            <person name="Cristina S.-P."/>
            <person name="Antonio V."/>
        </authorList>
    </citation>
    <scope>NUCLEOTIDE SEQUENCE</scope>
    <source>
        <strain evidence="7">71-i</strain>
    </source>
</reference>
<comment type="similarity">
    <text evidence="1">Belongs to the nitronate monooxygenase family. NMO class I subfamily.</text>
</comment>
<dbReference type="Proteomes" id="UP001143391">
    <property type="component" value="Unassembled WGS sequence"/>
</dbReference>
<keyword evidence="2" id="KW-0285">Flavoprotein</keyword>
<dbReference type="GO" id="GO:0004497">
    <property type="term" value="F:monooxygenase activity"/>
    <property type="evidence" value="ECO:0007669"/>
    <property type="project" value="UniProtKB-KW"/>
</dbReference>
<dbReference type="PANTHER" id="PTHR42747">
    <property type="entry name" value="NITRONATE MONOOXYGENASE-RELATED"/>
    <property type="match status" value="1"/>
</dbReference>
<evidence type="ECO:0000256" key="2">
    <source>
        <dbReference type="ARBA" id="ARBA00022630"/>
    </source>
</evidence>
<organism evidence="7 8">
    <name type="scientific">Marinobacter iranensis</name>
    <dbReference type="NCBI Taxonomy" id="2962607"/>
    <lineage>
        <taxon>Bacteria</taxon>
        <taxon>Pseudomonadati</taxon>
        <taxon>Pseudomonadota</taxon>
        <taxon>Gammaproteobacteria</taxon>
        <taxon>Pseudomonadales</taxon>
        <taxon>Marinobacteraceae</taxon>
        <taxon>Marinobacter</taxon>
    </lineage>
</organism>
<evidence type="ECO:0000256" key="4">
    <source>
        <dbReference type="ARBA" id="ARBA00023002"/>
    </source>
</evidence>
<evidence type="ECO:0000256" key="6">
    <source>
        <dbReference type="SAM" id="MobiDB-lite"/>
    </source>
</evidence>
<dbReference type="InterPro" id="IPR013785">
    <property type="entry name" value="Aldolase_TIM"/>
</dbReference>
<dbReference type="RefSeq" id="WP_275705123.1">
    <property type="nucleotide sequence ID" value="NZ_JANCMW010000002.1"/>
</dbReference>
<evidence type="ECO:0000256" key="5">
    <source>
        <dbReference type="ARBA" id="ARBA00023033"/>
    </source>
</evidence>
<proteinExistence type="inferred from homology"/>
<dbReference type="EMBL" id="JANCMW010000002">
    <property type="protein sequence ID" value="MDF0749635.1"/>
    <property type="molecule type" value="Genomic_DNA"/>
</dbReference>
<evidence type="ECO:0000256" key="1">
    <source>
        <dbReference type="ARBA" id="ARBA00009881"/>
    </source>
</evidence>
<feature type="region of interest" description="Disordered" evidence="6">
    <location>
        <begin position="256"/>
        <end position="277"/>
    </location>
</feature>